<dbReference type="EMBL" id="FUXF01000003">
    <property type="protein sequence ID" value="SJZ42439.1"/>
    <property type="molecule type" value="Genomic_DNA"/>
</dbReference>
<dbReference type="Proteomes" id="UP000190389">
    <property type="component" value="Unassembled WGS sequence"/>
</dbReference>
<evidence type="ECO:0000256" key="2">
    <source>
        <dbReference type="SAM" id="MobiDB-lite"/>
    </source>
</evidence>
<evidence type="ECO:0000313" key="5">
    <source>
        <dbReference type="Proteomes" id="UP000190389"/>
    </source>
</evidence>
<protein>
    <recommendedName>
        <fullName evidence="6">Transglutaminase-like domain-containing protein</fullName>
    </recommendedName>
</protein>
<feature type="coiled-coil region" evidence="1">
    <location>
        <begin position="141"/>
        <end position="220"/>
    </location>
</feature>
<feature type="compositionally biased region" description="Low complexity" evidence="2">
    <location>
        <begin position="457"/>
        <end position="484"/>
    </location>
</feature>
<feature type="signal peptide" evidence="3">
    <location>
        <begin position="1"/>
        <end position="19"/>
    </location>
</feature>
<dbReference type="SUPFAM" id="SSF54001">
    <property type="entry name" value="Cysteine proteinases"/>
    <property type="match status" value="1"/>
</dbReference>
<dbReference type="OrthoDB" id="395792at2"/>
<gene>
    <name evidence="4" type="ORF">SAMN02745154_00062</name>
</gene>
<evidence type="ECO:0008006" key="6">
    <source>
        <dbReference type="Google" id="ProtNLM"/>
    </source>
</evidence>
<dbReference type="InterPro" id="IPR038765">
    <property type="entry name" value="Papain-like_cys_pep_sf"/>
</dbReference>
<feature type="compositionally biased region" description="Basic and acidic residues" evidence="2">
    <location>
        <begin position="561"/>
        <end position="577"/>
    </location>
</feature>
<name>A0A1T4KJ49_9BACT</name>
<reference evidence="5" key="1">
    <citation type="submission" date="2017-02" db="EMBL/GenBank/DDBJ databases">
        <authorList>
            <person name="Varghese N."/>
            <person name="Submissions S."/>
        </authorList>
    </citation>
    <scope>NUCLEOTIDE SEQUENCE [LARGE SCALE GENOMIC DNA]</scope>
    <source>
        <strain evidence="5">ATCC 27862</strain>
    </source>
</reference>
<proteinExistence type="predicted"/>
<evidence type="ECO:0000313" key="4">
    <source>
        <dbReference type="EMBL" id="SJZ42439.1"/>
    </source>
</evidence>
<feature type="region of interest" description="Disordered" evidence="2">
    <location>
        <begin position="334"/>
        <end position="609"/>
    </location>
</feature>
<sequence length="1472" mass="170701">MKKLLWPLCILASALPIIATQCNHKADDIVPKKDPDENQRIILIRKYNDYYQQLREISNNYSNNKPFSKQYAIGKLNNKNQDIDFLQLSDINKLIEKIEAVIKLLTSDTFNEINEQLALVNSLLTKEFESLINNPNVIVEISSKINELKTLTNNLNQLSQTYQNTDNDKTQLSEFIIKSNKLIQQINETSEKLKKYYREFNNHLKELNELKDKYLKESNKNHFTTQYLLGQINKFSVFNLTEKSMNEISIFLEEIKKVQHNLASDELLKIDKLWNNVSELISKYQNNVKYTEVESELQNITNYLNNLNYESDLDFNQIRNDVTNKYEQILASIEKTETEDSKEPSSETSYNPNQMVSDDPTEKPNDDNNSSSDFEDKKQENESDSNSNNNDLQTSDSTQQNQNDNKQSAPTNIQNDNKKDDEINNPTSSDEITSEEKDDNTVNPISSDKQQSKSDSKNNNPTSDNNNNENNVPNNSTSESNNEVLQPTDGEIENPNNISTEPISHPDKKTDTNISLTHSKDNKTESKDSSEINKQLDDDIASKPSDISNDEKNQDQNNNTNDKELFDTGNDRNKKPDASLSENTLNDNSESKPKDNNKDNESKVISKPIQPTFDISQSFLKDLTLTDSEINILNIINNSNMNFYNPPISVSKYSTFINPKDKINSSIDTNWGDVPLVKKSDDKITHEDLIEMMTYIIGTNKQTTFSFGNRKISSNLLANAYNIWFRKYWKYFPSFSVSNLALRFVMSDDKQYVKSIEKPLYVFDWQGNSTFFESLDSFINDGLNLIKPGMNDYDKALVLWRYVMYYLDYNLKDVLIPANLAVLYRTGVCATYAHLYSLMLNFAGIEAFPMITGQDVEGVELNQETHEVAYLKLQLPGHNKAMWFASDPTYAKGNDASLRYKNSQLAYTPKNEISFTSFLFPVSKSYNEPLIDVQYHSRKFFDLDWHDFFNSRNDNNEYFTASDIFKIDDENHKVISPVFKKGFMYDYLLRRQQGIKSDERSSFEFWKGKYYSLATRINKDNNIEKVLLSQDLNSDTPNVVDWYSLFYDQNIISDITLSMVSNNPTRLYNLLTSYQDKLIFIGRNFNYKNRANPKVFYVLNENNEVINIEIPDSGNKLITNFYATRDGIFYDFNYENKYHKLLLNDEQLKFYNTFSQSYEHNLMINNWKWMQIRINSFETGSSNGQISFQDKVEFNKTVDYAILNYQNKDFDFNAYNELITKSYEYLVNNATNINQLIIGDFLRDAKLPKDNFIKHGLTLSPILYENLSQITHYKTSLVYVDVLASQDNNNFETIMQNQPIDRLKLTSDVITNDLTYIKLRYKYNKDTKLNDYYESNVFKLDLSTDKFGDDNKLKLYLNGTYLNSNYANKNNWMQTDITLQLPLLSNQDIVKNNYKLYHIDSNNKITSIDIDSNLIHIGKISKENKGVYVVAGNNQMSNFFFALNQDDIANPQQSAYWAKVLKDLANSSIKLK</sequence>
<keyword evidence="5" id="KW-1185">Reference proteome</keyword>
<dbReference type="STRING" id="171291.SAMN02745154_00062"/>
<feature type="compositionally biased region" description="Polar residues" evidence="2">
    <location>
        <begin position="346"/>
        <end position="356"/>
    </location>
</feature>
<feature type="compositionally biased region" description="Basic and acidic residues" evidence="2">
    <location>
        <begin position="518"/>
        <end position="541"/>
    </location>
</feature>
<evidence type="ECO:0000256" key="1">
    <source>
        <dbReference type="SAM" id="Coils"/>
    </source>
</evidence>
<organism evidence="4 5">
    <name type="scientific">Mycoplasmopsis verecunda</name>
    <dbReference type="NCBI Taxonomy" id="171291"/>
    <lineage>
        <taxon>Bacteria</taxon>
        <taxon>Bacillati</taxon>
        <taxon>Mycoplasmatota</taxon>
        <taxon>Mycoplasmoidales</taxon>
        <taxon>Metamycoplasmataceae</taxon>
        <taxon>Mycoplasmopsis</taxon>
    </lineage>
</organism>
<feature type="compositionally biased region" description="Polar residues" evidence="2">
    <location>
        <begin position="399"/>
        <end position="415"/>
    </location>
</feature>
<accession>A0A1T4KJ49</accession>
<feature type="chain" id="PRO_5012006995" description="Transglutaminase-like domain-containing protein" evidence="3">
    <location>
        <begin position="20"/>
        <end position="1472"/>
    </location>
</feature>
<dbReference type="RefSeq" id="WP_078746813.1">
    <property type="nucleotide sequence ID" value="NZ_CP137850.1"/>
</dbReference>
<keyword evidence="3" id="KW-0732">Signal</keyword>
<evidence type="ECO:0000256" key="3">
    <source>
        <dbReference type="SAM" id="SignalP"/>
    </source>
</evidence>
<keyword evidence="1" id="KW-0175">Coiled coil</keyword>
<feature type="compositionally biased region" description="Low complexity" evidence="2">
    <location>
        <begin position="384"/>
        <end position="398"/>
    </location>
</feature>
<feature type="compositionally biased region" description="Basic and acidic residues" evidence="2">
    <location>
        <begin position="589"/>
        <end position="604"/>
    </location>
</feature>
<feature type="compositionally biased region" description="Basic and acidic residues" evidence="2">
    <location>
        <begin position="334"/>
        <end position="345"/>
    </location>
</feature>